<proteinExistence type="predicted"/>
<feature type="non-terminal residue" evidence="3">
    <location>
        <position position="1"/>
    </location>
</feature>
<dbReference type="GO" id="GO:0016491">
    <property type="term" value="F:oxidoreductase activity"/>
    <property type="evidence" value="ECO:0007669"/>
    <property type="project" value="UniProtKB-KW"/>
</dbReference>
<keyword evidence="1" id="KW-0560">Oxidoreductase</keyword>
<name>X1AEY0_9ZZZZ</name>
<dbReference type="InterPro" id="IPR050129">
    <property type="entry name" value="Zn_alcohol_dh"/>
</dbReference>
<evidence type="ECO:0000313" key="3">
    <source>
        <dbReference type="EMBL" id="GAG58631.1"/>
    </source>
</evidence>
<gene>
    <name evidence="3" type="ORF">S01H4_17030</name>
</gene>
<dbReference type="Gene3D" id="3.40.50.720">
    <property type="entry name" value="NAD(P)-binding Rossmann-like Domain"/>
    <property type="match status" value="1"/>
</dbReference>
<comment type="caution">
    <text evidence="3">The sequence shown here is derived from an EMBL/GenBank/DDBJ whole genome shotgun (WGS) entry which is preliminary data.</text>
</comment>
<protein>
    <recommendedName>
        <fullName evidence="2">Alcohol dehydrogenase-like C-terminal domain-containing protein</fullName>
    </recommendedName>
</protein>
<dbReference type="AlphaFoldDB" id="X1AEY0"/>
<reference evidence="3" key="1">
    <citation type="journal article" date="2014" name="Front. Microbiol.">
        <title>High frequency of phylogenetically diverse reductive dehalogenase-homologous genes in deep subseafloor sedimentary metagenomes.</title>
        <authorList>
            <person name="Kawai M."/>
            <person name="Futagami T."/>
            <person name="Toyoda A."/>
            <person name="Takaki Y."/>
            <person name="Nishi S."/>
            <person name="Hori S."/>
            <person name="Arai W."/>
            <person name="Tsubouchi T."/>
            <person name="Morono Y."/>
            <person name="Uchiyama I."/>
            <person name="Ito T."/>
            <person name="Fujiyama A."/>
            <person name="Inagaki F."/>
            <person name="Takami H."/>
        </authorList>
    </citation>
    <scope>NUCLEOTIDE SEQUENCE</scope>
    <source>
        <strain evidence="3">Expedition CK06-06</strain>
    </source>
</reference>
<evidence type="ECO:0000256" key="1">
    <source>
        <dbReference type="ARBA" id="ARBA00023002"/>
    </source>
</evidence>
<dbReference type="SUPFAM" id="SSF51735">
    <property type="entry name" value="NAD(P)-binding Rossmann-fold domains"/>
    <property type="match status" value="1"/>
</dbReference>
<dbReference type="Gene3D" id="3.90.180.10">
    <property type="entry name" value="Medium-chain alcohol dehydrogenases, catalytic domain"/>
    <property type="match status" value="1"/>
</dbReference>
<dbReference type="InterPro" id="IPR013149">
    <property type="entry name" value="ADH-like_C"/>
</dbReference>
<dbReference type="PANTHER" id="PTHR43401:SF2">
    <property type="entry name" value="L-THREONINE 3-DEHYDROGENASE"/>
    <property type="match status" value="1"/>
</dbReference>
<dbReference type="PANTHER" id="PTHR43401">
    <property type="entry name" value="L-THREONINE 3-DEHYDROGENASE"/>
    <property type="match status" value="1"/>
</dbReference>
<dbReference type="InterPro" id="IPR036291">
    <property type="entry name" value="NAD(P)-bd_dom_sf"/>
</dbReference>
<evidence type="ECO:0000259" key="2">
    <source>
        <dbReference type="Pfam" id="PF00107"/>
    </source>
</evidence>
<organism evidence="3">
    <name type="scientific">marine sediment metagenome</name>
    <dbReference type="NCBI Taxonomy" id="412755"/>
    <lineage>
        <taxon>unclassified sequences</taxon>
        <taxon>metagenomes</taxon>
        <taxon>ecological metagenomes</taxon>
    </lineage>
</organism>
<dbReference type="Pfam" id="PF00107">
    <property type="entry name" value="ADH_zinc_N"/>
    <property type="match status" value="1"/>
</dbReference>
<accession>X1AEY0</accession>
<sequence>EVMEMDCLLEYKGEAFYGGSLAEPMSCIIGAFHAAYHTVPGKYSHNMDIVEGGNMAILAGAGPMGLGAIDYAIHRDRKPKLLVVTDIDELRLKRASSIHAPEEAKKRGVELKYINTKNIENPEEYLISVTRGKKYNDVFVFTPVKEVVEQGDRILAKDGCLNFFAGPTDPKFSAMLNFYNVHYTSTHIVGTSGGNTQDMIESLQMMEKNFINPAAMITHIGGLNSVVNTTLNLPKISGSKKLIYANIEMELTAISDFKKKGKTDPLFTHLAKIVEKNNGLWSAEAEKYLIKNAKSI</sequence>
<dbReference type="EMBL" id="BART01007486">
    <property type="protein sequence ID" value="GAG58631.1"/>
    <property type="molecule type" value="Genomic_DNA"/>
</dbReference>
<feature type="domain" description="Alcohol dehydrogenase-like C-terminal" evidence="2">
    <location>
        <begin position="64"/>
        <end position="207"/>
    </location>
</feature>